<evidence type="ECO:0000313" key="2">
    <source>
        <dbReference type="Proteomes" id="UP000619033"/>
    </source>
</evidence>
<dbReference type="EMBL" id="JAESVP010000002">
    <property type="protein sequence ID" value="MBL4927200.1"/>
    <property type="molecule type" value="Genomic_DNA"/>
</dbReference>
<dbReference type="PANTHER" id="PTHR43861">
    <property type="entry name" value="TRANS-ACONITATE 2-METHYLTRANSFERASE-RELATED"/>
    <property type="match status" value="1"/>
</dbReference>
<dbReference type="GO" id="GO:0032259">
    <property type="term" value="P:methylation"/>
    <property type="evidence" value="ECO:0007669"/>
    <property type="project" value="UniProtKB-KW"/>
</dbReference>
<sequence>MSQKATQDWNPGAYARFRGLRLRPALDLLAQVGDLPAGDVVDLGCGDGAVAEALAARFPERRLIGVDASPAMLEAAQGYDAKVQADIAEWQPATPPALIFSNAALQWLPDHPALLARLAGFLPPGGVLAVQMPRQYAAPSHRFLRDIAQTMFPDRFDFRHWKPPVAPASDYWQALAPLGAVQAWETDYVQRLDPVALGHPVRSFTGSTAMRPFVDKLTEGEAATFAAAYDEALGAAYPLLPDGAALMPFRRVFFVVERSWQP</sequence>
<protein>
    <submittedName>
        <fullName evidence="1">Methyltransferase domain-containing protein</fullName>
    </submittedName>
</protein>
<dbReference type="Pfam" id="PF13489">
    <property type="entry name" value="Methyltransf_23"/>
    <property type="match status" value="1"/>
</dbReference>
<dbReference type="AlphaFoldDB" id="A0A8J7SRU6"/>
<reference evidence="1" key="1">
    <citation type="submission" date="2021-01" db="EMBL/GenBank/DDBJ databases">
        <title>Genome seq and assembly of Tabrizicola sp. KVB23.</title>
        <authorList>
            <person name="Chhetri G."/>
        </authorList>
    </citation>
    <scope>NUCLEOTIDE SEQUENCE</scope>
    <source>
        <strain evidence="1">KVB23</strain>
    </source>
</reference>
<dbReference type="PANTHER" id="PTHR43861:SF1">
    <property type="entry name" value="TRANS-ACONITATE 2-METHYLTRANSFERASE"/>
    <property type="match status" value="1"/>
</dbReference>
<keyword evidence="1" id="KW-0489">Methyltransferase</keyword>
<dbReference type="CDD" id="cd02440">
    <property type="entry name" value="AdoMet_MTases"/>
    <property type="match status" value="1"/>
</dbReference>
<dbReference type="RefSeq" id="WP_202658353.1">
    <property type="nucleotide sequence ID" value="NZ_JAESVP010000002.1"/>
</dbReference>
<comment type="caution">
    <text evidence="1">The sequence shown here is derived from an EMBL/GenBank/DDBJ whole genome shotgun (WGS) entry which is preliminary data.</text>
</comment>
<dbReference type="GO" id="GO:0030798">
    <property type="term" value="F:trans-aconitate 2-methyltransferase activity"/>
    <property type="evidence" value="ECO:0007669"/>
    <property type="project" value="InterPro"/>
</dbReference>
<gene>
    <name evidence="1" type="ORF">JI744_03685</name>
</gene>
<keyword evidence="2" id="KW-1185">Reference proteome</keyword>
<dbReference type="InterPro" id="IPR029063">
    <property type="entry name" value="SAM-dependent_MTases_sf"/>
</dbReference>
<dbReference type="SUPFAM" id="SSF53335">
    <property type="entry name" value="S-adenosyl-L-methionine-dependent methyltransferases"/>
    <property type="match status" value="1"/>
</dbReference>
<name>A0A8J7SRU6_9RHOB</name>
<evidence type="ECO:0000313" key="1">
    <source>
        <dbReference type="EMBL" id="MBL4927200.1"/>
    </source>
</evidence>
<accession>A0A8J7SRU6</accession>
<dbReference type="Gene3D" id="1.10.150.290">
    <property type="entry name" value="S-adenosyl-L-methionine-dependent methyltransferases"/>
    <property type="match status" value="1"/>
</dbReference>
<dbReference type="InterPro" id="IPR023149">
    <property type="entry name" value="Trans_acon_MeTrfase_C"/>
</dbReference>
<proteinExistence type="predicted"/>
<keyword evidence="1" id="KW-0808">Transferase</keyword>
<dbReference type="Proteomes" id="UP000619033">
    <property type="component" value="Unassembled WGS sequence"/>
</dbReference>
<dbReference type="Gene3D" id="3.40.50.150">
    <property type="entry name" value="Vaccinia Virus protein VP39"/>
    <property type="match status" value="1"/>
</dbReference>
<organism evidence="1 2">
    <name type="scientific">Fuscibacter oryzae</name>
    <dbReference type="NCBI Taxonomy" id="2803939"/>
    <lineage>
        <taxon>Bacteria</taxon>
        <taxon>Pseudomonadati</taxon>
        <taxon>Pseudomonadota</taxon>
        <taxon>Alphaproteobacteria</taxon>
        <taxon>Rhodobacterales</taxon>
        <taxon>Paracoccaceae</taxon>
        <taxon>Fuscibacter</taxon>
    </lineage>
</organism>